<accession>A0A4U0NMC0</accession>
<keyword evidence="3" id="KW-0804">Transcription</keyword>
<dbReference type="PROSITE" id="PS50949">
    <property type="entry name" value="HTH_GNTR"/>
    <property type="match status" value="1"/>
</dbReference>
<keyword evidence="1" id="KW-0805">Transcription regulation</keyword>
<dbReference type="OrthoDB" id="7989071at2"/>
<dbReference type="GO" id="GO:0003700">
    <property type="term" value="F:DNA-binding transcription factor activity"/>
    <property type="evidence" value="ECO:0007669"/>
    <property type="project" value="InterPro"/>
</dbReference>
<proteinExistence type="predicted"/>
<dbReference type="AlphaFoldDB" id="A0A4U0NMC0"/>
<keyword evidence="6" id="KW-1185">Reference proteome</keyword>
<gene>
    <name evidence="5" type="ORF">FCH28_09070</name>
</gene>
<dbReference type="InterPro" id="IPR036390">
    <property type="entry name" value="WH_DNA-bd_sf"/>
</dbReference>
<dbReference type="CDD" id="cd07377">
    <property type="entry name" value="WHTH_GntR"/>
    <property type="match status" value="1"/>
</dbReference>
<dbReference type="Pfam" id="PF00392">
    <property type="entry name" value="GntR"/>
    <property type="match status" value="1"/>
</dbReference>
<evidence type="ECO:0000259" key="4">
    <source>
        <dbReference type="PROSITE" id="PS50949"/>
    </source>
</evidence>
<feature type="domain" description="HTH gntR-type" evidence="4">
    <location>
        <begin position="4"/>
        <end position="72"/>
    </location>
</feature>
<dbReference type="RefSeq" id="WP_136739262.1">
    <property type="nucleotide sequence ID" value="NZ_SUMB01000003.1"/>
</dbReference>
<dbReference type="InterPro" id="IPR008920">
    <property type="entry name" value="TF_FadR/GntR_C"/>
</dbReference>
<dbReference type="SUPFAM" id="SSF46785">
    <property type="entry name" value="Winged helix' DNA-binding domain"/>
    <property type="match status" value="1"/>
</dbReference>
<evidence type="ECO:0000313" key="6">
    <source>
        <dbReference type="Proteomes" id="UP000308697"/>
    </source>
</evidence>
<dbReference type="PRINTS" id="PR00035">
    <property type="entry name" value="HTHGNTR"/>
</dbReference>
<dbReference type="PANTHER" id="PTHR43537">
    <property type="entry name" value="TRANSCRIPTIONAL REGULATOR, GNTR FAMILY"/>
    <property type="match status" value="1"/>
</dbReference>
<dbReference type="InterPro" id="IPR011711">
    <property type="entry name" value="GntR_C"/>
</dbReference>
<reference evidence="5 6" key="1">
    <citation type="submission" date="2019-04" db="EMBL/GenBank/DDBJ databases">
        <title>Streptomyces piniterrae sp. nov., a heliquinomycin-producing actinomycete isolated from rhizosphere soil of Pinus yunnanensis.</title>
        <authorList>
            <person name="Zhuang X."/>
            <person name="Zhao J."/>
        </authorList>
    </citation>
    <scope>NUCLEOTIDE SEQUENCE [LARGE SCALE GENOMIC DNA]</scope>
    <source>
        <strain evidence="6">jys28</strain>
    </source>
</reference>
<dbReference type="PANTHER" id="PTHR43537:SF5">
    <property type="entry name" value="UXU OPERON TRANSCRIPTIONAL REGULATOR"/>
    <property type="match status" value="1"/>
</dbReference>
<dbReference type="SMART" id="SM00345">
    <property type="entry name" value="HTH_GNTR"/>
    <property type="match status" value="1"/>
</dbReference>
<evidence type="ECO:0000256" key="3">
    <source>
        <dbReference type="ARBA" id="ARBA00023163"/>
    </source>
</evidence>
<dbReference type="SUPFAM" id="SSF48008">
    <property type="entry name" value="GntR ligand-binding domain-like"/>
    <property type="match status" value="1"/>
</dbReference>
<dbReference type="Pfam" id="PF07729">
    <property type="entry name" value="FCD"/>
    <property type="match status" value="1"/>
</dbReference>
<dbReference type="InterPro" id="IPR000524">
    <property type="entry name" value="Tscrpt_reg_HTH_GntR"/>
</dbReference>
<comment type="caution">
    <text evidence="5">The sequence shown here is derived from an EMBL/GenBank/DDBJ whole genome shotgun (WGS) entry which is preliminary data.</text>
</comment>
<evidence type="ECO:0000313" key="5">
    <source>
        <dbReference type="EMBL" id="TJZ55497.1"/>
    </source>
</evidence>
<name>A0A4U0NMC0_9ACTN</name>
<evidence type="ECO:0000256" key="2">
    <source>
        <dbReference type="ARBA" id="ARBA00023125"/>
    </source>
</evidence>
<evidence type="ECO:0000256" key="1">
    <source>
        <dbReference type="ARBA" id="ARBA00023015"/>
    </source>
</evidence>
<dbReference type="GO" id="GO:0003677">
    <property type="term" value="F:DNA binding"/>
    <property type="evidence" value="ECO:0007669"/>
    <property type="project" value="UniProtKB-KW"/>
</dbReference>
<dbReference type="EMBL" id="SUMB01000003">
    <property type="protein sequence ID" value="TJZ55497.1"/>
    <property type="molecule type" value="Genomic_DNA"/>
</dbReference>
<dbReference type="Gene3D" id="1.10.10.10">
    <property type="entry name" value="Winged helix-like DNA-binding domain superfamily/Winged helix DNA-binding domain"/>
    <property type="match status" value="1"/>
</dbReference>
<protein>
    <submittedName>
        <fullName evidence="5">FadR family transcriptional regulator</fullName>
    </submittedName>
</protein>
<dbReference type="Proteomes" id="UP000308697">
    <property type="component" value="Unassembled WGS sequence"/>
</dbReference>
<dbReference type="Gene3D" id="1.20.120.530">
    <property type="entry name" value="GntR ligand-binding domain-like"/>
    <property type="match status" value="1"/>
</dbReference>
<organism evidence="5 6">
    <name type="scientific">Streptomyces piniterrae</name>
    <dbReference type="NCBI Taxonomy" id="2571125"/>
    <lineage>
        <taxon>Bacteria</taxon>
        <taxon>Bacillati</taxon>
        <taxon>Actinomycetota</taxon>
        <taxon>Actinomycetes</taxon>
        <taxon>Kitasatosporales</taxon>
        <taxon>Streptomycetaceae</taxon>
        <taxon>Streptomyces</taxon>
    </lineage>
</organism>
<dbReference type="SMART" id="SM00895">
    <property type="entry name" value="FCD"/>
    <property type="match status" value="1"/>
</dbReference>
<dbReference type="InterPro" id="IPR036388">
    <property type="entry name" value="WH-like_DNA-bd_sf"/>
</dbReference>
<keyword evidence="2" id="KW-0238">DNA-binding</keyword>
<sequence>MVRGTMAEGVQAQIKQLILDRGLTPGDPLPTEAELVGLLDVSRNSVREALKALQAMRIVEIRHGFGTYVGPLSLEPFVEGIAFRAAVRHHQGEPSLYELMEVREALEAGLIGTVARDLPAEDLTVLRGLVQRMAEEARGGQVQSATDRAFHLALYRSLGNHLLSEVLDAFWAALRRVREDLSDDRHDPDVTYRQHLEIVEALEARVGDRAVAAMHRHFDGIRRRLAGEGAP</sequence>